<gene>
    <name evidence="2" type="ORF">GCM10020221_13030</name>
</gene>
<reference evidence="3" key="1">
    <citation type="journal article" date="2019" name="Int. J. Syst. Evol. Microbiol.">
        <title>The Global Catalogue of Microorganisms (GCM) 10K type strain sequencing project: providing services to taxonomists for standard genome sequencing and annotation.</title>
        <authorList>
            <consortium name="The Broad Institute Genomics Platform"/>
            <consortium name="The Broad Institute Genome Sequencing Center for Infectious Disease"/>
            <person name="Wu L."/>
            <person name="Ma J."/>
        </authorList>
    </citation>
    <scope>NUCLEOTIDE SEQUENCE [LARGE SCALE GENOMIC DNA]</scope>
    <source>
        <strain evidence="3">JCM 4087</strain>
    </source>
</reference>
<evidence type="ECO:0000313" key="3">
    <source>
        <dbReference type="Proteomes" id="UP001501102"/>
    </source>
</evidence>
<name>A0ABP6J2G4_STRTU</name>
<comment type="caution">
    <text evidence="2">The sequence shown here is derived from an EMBL/GenBank/DDBJ whole genome shotgun (WGS) entry which is preliminary data.</text>
</comment>
<dbReference type="Proteomes" id="UP001501102">
    <property type="component" value="Unassembled WGS sequence"/>
</dbReference>
<protein>
    <submittedName>
        <fullName evidence="2">Uncharacterized protein</fullName>
    </submittedName>
</protein>
<sequence>MHVWADTVIANLDFAPGGPGSRRLAAQEARRAMGAYLGGLAANGAGTRATTCSRASSTTTARTAASPTWN</sequence>
<accession>A0ABP6J2G4</accession>
<dbReference type="EMBL" id="BAAAXZ010000047">
    <property type="protein sequence ID" value="GAA2918175.1"/>
    <property type="molecule type" value="Genomic_DNA"/>
</dbReference>
<proteinExistence type="predicted"/>
<organism evidence="2 3">
    <name type="scientific">Streptomyces thioluteus</name>
    <dbReference type="NCBI Taxonomy" id="66431"/>
    <lineage>
        <taxon>Bacteria</taxon>
        <taxon>Bacillati</taxon>
        <taxon>Actinomycetota</taxon>
        <taxon>Actinomycetes</taxon>
        <taxon>Kitasatosporales</taxon>
        <taxon>Streptomycetaceae</taxon>
        <taxon>Streptomyces</taxon>
    </lineage>
</organism>
<evidence type="ECO:0000313" key="2">
    <source>
        <dbReference type="EMBL" id="GAA2918175.1"/>
    </source>
</evidence>
<feature type="region of interest" description="Disordered" evidence="1">
    <location>
        <begin position="45"/>
        <end position="70"/>
    </location>
</feature>
<keyword evidence="3" id="KW-1185">Reference proteome</keyword>
<evidence type="ECO:0000256" key="1">
    <source>
        <dbReference type="SAM" id="MobiDB-lite"/>
    </source>
</evidence>